<dbReference type="AlphaFoldDB" id="M8C2H4"/>
<dbReference type="EnsemblPlants" id="EMT09368">
    <property type="protein sequence ID" value="EMT09368"/>
    <property type="gene ID" value="F775_13950"/>
</dbReference>
<proteinExistence type="predicted"/>
<name>M8C2H4_AEGTA</name>
<accession>M8C2H4</accession>
<evidence type="ECO:0000313" key="1">
    <source>
        <dbReference type="EnsemblPlants" id="EMT09368"/>
    </source>
</evidence>
<sequence>MRHGQLRPAPCLGPTVAAFWDTLMLLLVALPRATLCLGDPVPRDCLPCLTAAAKKLTGCGASRRAGVWSSEGWFLAYADSNTSSANKDAFRDDVSFGEVYPAVISVDDDDGTTPSNLHTLVTCRSTRL</sequence>
<reference evidence="1" key="1">
    <citation type="submission" date="2015-06" db="UniProtKB">
        <authorList>
            <consortium name="EnsemblPlants"/>
        </authorList>
    </citation>
    <scope>IDENTIFICATION</scope>
</reference>
<organism evidence="1">
    <name type="scientific">Aegilops tauschii</name>
    <name type="common">Tausch's goatgrass</name>
    <name type="synonym">Aegilops squarrosa</name>
    <dbReference type="NCBI Taxonomy" id="37682"/>
    <lineage>
        <taxon>Eukaryota</taxon>
        <taxon>Viridiplantae</taxon>
        <taxon>Streptophyta</taxon>
        <taxon>Embryophyta</taxon>
        <taxon>Tracheophyta</taxon>
        <taxon>Spermatophyta</taxon>
        <taxon>Magnoliopsida</taxon>
        <taxon>Liliopsida</taxon>
        <taxon>Poales</taxon>
        <taxon>Poaceae</taxon>
        <taxon>BOP clade</taxon>
        <taxon>Pooideae</taxon>
        <taxon>Triticodae</taxon>
        <taxon>Triticeae</taxon>
        <taxon>Triticinae</taxon>
        <taxon>Aegilops</taxon>
    </lineage>
</organism>
<protein>
    <submittedName>
        <fullName evidence="1">Uncharacterized protein</fullName>
    </submittedName>
</protein>